<dbReference type="InterPro" id="IPR050707">
    <property type="entry name" value="HTH_MetabolicPath_Reg"/>
</dbReference>
<dbReference type="Pfam" id="PF09339">
    <property type="entry name" value="HTH_IclR"/>
    <property type="match status" value="1"/>
</dbReference>
<dbReference type="Gene3D" id="3.30.450.40">
    <property type="match status" value="1"/>
</dbReference>
<dbReference type="STRING" id="340021.TM5383_01350"/>
<dbReference type="InterPro" id="IPR029016">
    <property type="entry name" value="GAF-like_dom_sf"/>
</dbReference>
<evidence type="ECO:0000259" key="4">
    <source>
        <dbReference type="PROSITE" id="PS51077"/>
    </source>
</evidence>
<feature type="domain" description="HTH iclR-type" evidence="4">
    <location>
        <begin position="10"/>
        <end position="72"/>
    </location>
</feature>
<gene>
    <name evidence="6" type="primary">kdgR</name>
    <name evidence="6" type="ORF">TM5383_01350</name>
</gene>
<dbReference type="PANTHER" id="PTHR30136">
    <property type="entry name" value="HELIX-TURN-HELIX TRANSCRIPTIONAL REGULATOR, ICLR FAMILY"/>
    <property type="match status" value="1"/>
</dbReference>
<dbReference type="AlphaFoldDB" id="A0A0P1GP31"/>
<dbReference type="GO" id="GO:0003677">
    <property type="term" value="F:DNA binding"/>
    <property type="evidence" value="ECO:0007669"/>
    <property type="project" value="UniProtKB-KW"/>
</dbReference>
<proteinExistence type="predicted"/>
<evidence type="ECO:0000256" key="1">
    <source>
        <dbReference type="ARBA" id="ARBA00023015"/>
    </source>
</evidence>
<dbReference type="GO" id="GO:0045892">
    <property type="term" value="P:negative regulation of DNA-templated transcription"/>
    <property type="evidence" value="ECO:0007669"/>
    <property type="project" value="TreeGrafter"/>
</dbReference>
<dbReference type="InterPro" id="IPR036388">
    <property type="entry name" value="WH-like_DNA-bd_sf"/>
</dbReference>
<dbReference type="SMART" id="SM00346">
    <property type="entry name" value="HTH_ICLR"/>
    <property type="match status" value="1"/>
</dbReference>
<dbReference type="EMBL" id="CYSF01000006">
    <property type="protein sequence ID" value="CUH84145.1"/>
    <property type="molecule type" value="Genomic_DNA"/>
</dbReference>
<feature type="domain" description="IclR-ED" evidence="5">
    <location>
        <begin position="73"/>
        <end position="256"/>
    </location>
</feature>
<accession>A0A0P1GP31</accession>
<dbReference type="SUPFAM" id="SSF46785">
    <property type="entry name" value="Winged helix' DNA-binding domain"/>
    <property type="match status" value="1"/>
</dbReference>
<dbReference type="InterPro" id="IPR036390">
    <property type="entry name" value="WH_DNA-bd_sf"/>
</dbReference>
<keyword evidence="1" id="KW-0805">Transcription regulation</keyword>
<name>A0A0P1GP31_9RHOB</name>
<keyword evidence="7" id="KW-1185">Reference proteome</keyword>
<keyword evidence="3" id="KW-0804">Transcription</keyword>
<protein>
    <submittedName>
        <fullName evidence="6">Pectin degradation repressor protein KdgR</fullName>
    </submittedName>
</protein>
<dbReference type="InterPro" id="IPR005471">
    <property type="entry name" value="Tscrpt_reg_IclR_N"/>
</dbReference>
<dbReference type="OrthoDB" id="6057486at2"/>
<evidence type="ECO:0000313" key="6">
    <source>
        <dbReference type="EMBL" id="CUH84145.1"/>
    </source>
</evidence>
<dbReference type="Pfam" id="PF01614">
    <property type="entry name" value="IclR_C"/>
    <property type="match status" value="1"/>
</dbReference>
<dbReference type="PANTHER" id="PTHR30136:SF7">
    <property type="entry name" value="HTH-TYPE TRANSCRIPTIONAL REGULATOR KDGR-RELATED"/>
    <property type="match status" value="1"/>
</dbReference>
<evidence type="ECO:0000313" key="7">
    <source>
        <dbReference type="Proteomes" id="UP000051681"/>
    </source>
</evidence>
<dbReference type="SUPFAM" id="SSF55781">
    <property type="entry name" value="GAF domain-like"/>
    <property type="match status" value="1"/>
</dbReference>
<dbReference type="PROSITE" id="PS51077">
    <property type="entry name" value="HTH_ICLR"/>
    <property type="match status" value="1"/>
</dbReference>
<dbReference type="PROSITE" id="PS51078">
    <property type="entry name" value="ICLR_ED"/>
    <property type="match status" value="1"/>
</dbReference>
<evidence type="ECO:0000259" key="5">
    <source>
        <dbReference type="PROSITE" id="PS51078"/>
    </source>
</evidence>
<reference evidence="6 7" key="1">
    <citation type="submission" date="2015-09" db="EMBL/GenBank/DDBJ databases">
        <authorList>
            <consortium name="Swine Surveillance"/>
        </authorList>
    </citation>
    <scope>NUCLEOTIDE SEQUENCE [LARGE SCALE GENOMIC DNA]</scope>
    <source>
        <strain evidence="6 7">CECT 8383</strain>
    </source>
</reference>
<sequence>MTQKTTKYSAPALEKGLDIIELLSISGSGMSQGDIAKALDRSQSEIYRMLSTLVQRGYVIRSVEDDLYSLSLKLFAVSQRLPPVERLLEIAIPRMRVITKRAWQSCHMGMESNGSIVIVASVSSPWSWGLSLRAGSVVGLGNTGTGRVLAAFRTDEQIDELLDDHQLAPGEPEIDRAEFMDHVARIREVGYERMPSSTVLGVTNLVFPVFDKDCRAISVVNCPYMERIDNLQAPSVDEVMDIYKTFADELTAYYNGQTLNWTES</sequence>
<evidence type="ECO:0000256" key="3">
    <source>
        <dbReference type="ARBA" id="ARBA00023163"/>
    </source>
</evidence>
<dbReference type="GO" id="GO:0003700">
    <property type="term" value="F:DNA-binding transcription factor activity"/>
    <property type="evidence" value="ECO:0007669"/>
    <property type="project" value="TreeGrafter"/>
</dbReference>
<evidence type="ECO:0000256" key="2">
    <source>
        <dbReference type="ARBA" id="ARBA00023125"/>
    </source>
</evidence>
<dbReference type="RefSeq" id="WP_058318229.1">
    <property type="nucleotide sequence ID" value="NZ_CYSF01000006.1"/>
</dbReference>
<dbReference type="Gene3D" id="1.10.10.10">
    <property type="entry name" value="Winged helix-like DNA-binding domain superfamily/Winged helix DNA-binding domain"/>
    <property type="match status" value="1"/>
</dbReference>
<keyword evidence="2" id="KW-0238">DNA-binding</keyword>
<dbReference type="InterPro" id="IPR014757">
    <property type="entry name" value="Tscrpt_reg_IclR_C"/>
</dbReference>
<dbReference type="Proteomes" id="UP000051681">
    <property type="component" value="Unassembled WGS sequence"/>
</dbReference>
<organism evidence="6 7">
    <name type="scientific">Thalassovita mediterranea</name>
    <dbReference type="NCBI Taxonomy" id="340021"/>
    <lineage>
        <taxon>Bacteria</taxon>
        <taxon>Pseudomonadati</taxon>
        <taxon>Pseudomonadota</taxon>
        <taxon>Alphaproteobacteria</taxon>
        <taxon>Rhodobacterales</taxon>
        <taxon>Roseobacteraceae</taxon>
        <taxon>Thalassovita</taxon>
    </lineage>
</organism>